<evidence type="ECO:0000313" key="2">
    <source>
        <dbReference type="Proteomes" id="UP000316093"/>
    </source>
</evidence>
<evidence type="ECO:0008006" key="3">
    <source>
        <dbReference type="Google" id="ProtNLM"/>
    </source>
</evidence>
<sequence>MTSSRRALTAFHRAVLDVRARRVAVEDFQRTLYASEGLILINGTHPTVATPLVSTARGPSCLVVFSTQALARKDAAQHRGYWPWQTELWWLVAGLPRDWGLLINPGGPTIRLDAACWQGLRWPAP</sequence>
<dbReference type="RefSeq" id="WP_139980686.1">
    <property type="nucleotide sequence ID" value="NZ_CP041046.1"/>
</dbReference>
<accession>A0A4Y5Z2X1</accession>
<protein>
    <recommendedName>
        <fullName evidence="3">SseB family protein</fullName>
    </recommendedName>
</protein>
<dbReference type="AlphaFoldDB" id="A0A4Y5Z2X1"/>
<organism evidence="1 2">
    <name type="scientific">Luteibacter pinisoli</name>
    <dbReference type="NCBI Taxonomy" id="2589080"/>
    <lineage>
        <taxon>Bacteria</taxon>
        <taxon>Pseudomonadati</taxon>
        <taxon>Pseudomonadota</taxon>
        <taxon>Gammaproteobacteria</taxon>
        <taxon>Lysobacterales</taxon>
        <taxon>Rhodanobacteraceae</taxon>
        <taxon>Luteibacter</taxon>
    </lineage>
</organism>
<evidence type="ECO:0000313" key="1">
    <source>
        <dbReference type="EMBL" id="QDE38808.1"/>
    </source>
</evidence>
<gene>
    <name evidence="1" type="ORF">FIV34_06125</name>
</gene>
<dbReference type="KEGG" id="lpy:FIV34_06125"/>
<dbReference type="EMBL" id="CP041046">
    <property type="protein sequence ID" value="QDE38808.1"/>
    <property type="molecule type" value="Genomic_DNA"/>
</dbReference>
<keyword evidence="2" id="KW-1185">Reference proteome</keyword>
<dbReference type="Proteomes" id="UP000316093">
    <property type="component" value="Chromosome"/>
</dbReference>
<reference evidence="1 2" key="1">
    <citation type="submission" date="2019-06" db="EMBL/GenBank/DDBJ databases">
        <title>A complete genome sequence for Luteibacter pinisoli MAH-14.</title>
        <authorList>
            <person name="Baltrus D.A."/>
        </authorList>
    </citation>
    <scope>NUCLEOTIDE SEQUENCE [LARGE SCALE GENOMIC DNA]</scope>
    <source>
        <strain evidence="1 2">MAH-14</strain>
    </source>
</reference>
<proteinExistence type="predicted"/>
<name>A0A4Y5Z2X1_9GAMM</name>
<dbReference type="OrthoDB" id="9774724at2"/>